<sequence>MQEKTIKELVEFLQFSVINLLDGVESRKENSELQMLISNVEDDLSEVKSFVDNKEEK</sequence>
<evidence type="ECO:0000313" key="1">
    <source>
        <dbReference type="EMBL" id="EOT83554.1"/>
    </source>
</evidence>
<dbReference type="AlphaFoldDB" id="S0NQI2"/>
<name>S0NQI2_9ENTE</name>
<gene>
    <name evidence="1" type="ORF">I573_01276</name>
</gene>
<dbReference type="PATRIC" id="fig|1140003.3.peg.1357"/>
<dbReference type="Proteomes" id="UP000015961">
    <property type="component" value="Unassembled WGS sequence"/>
</dbReference>
<dbReference type="EMBL" id="ASWO01000005">
    <property type="protein sequence ID" value="EOT83554.1"/>
    <property type="molecule type" value="Genomic_DNA"/>
</dbReference>
<protein>
    <submittedName>
        <fullName evidence="1">Uncharacterized protein</fullName>
    </submittedName>
</protein>
<proteinExistence type="predicted"/>
<dbReference type="RefSeq" id="WP_016185852.1">
    <property type="nucleotide sequence ID" value="NZ_ASWO01000005.1"/>
</dbReference>
<keyword evidence="2" id="KW-1185">Reference proteome</keyword>
<comment type="caution">
    <text evidence="1">The sequence shown here is derived from an EMBL/GenBank/DDBJ whole genome shotgun (WGS) entry which is preliminary data.</text>
</comment>
<evidence type="ECO:0000313" key="2">
    <source>
        <dbReference type="Proteomes" id="UP000015961"/>
    </source>
</evidence>
<reference evidence="1 2" key="1">
    <citation type="submission" date="2013-03" db="EMBL/GenBank/DDBJ databases">
        <title>The Genome Sequence of Enterococcus sulfureus ATCC_49903 (PacBio/Illumina hybrid assembly).</title>
        <authorList>
            <consortium name="The Broad Institute Genomics Platform"/>
            <consortium name="The Broad Institute Genome Sequencing Center for Infectious Disease"/>
            <person name="Earl A."/>
            <person name="Russ C."/>
            <person name="Gilmore M."/>
            <person name="Surin D."/>
            <person name="Walker B."/>
            <person name="Young S."/>
            <person name="Zeng Q."/>
            <person name="Gargeya S."/>
            <person name="Fitzgerald M."/>
            <person name="Haas B."/>
            <person name="Abouelleil A."/>
            <person name="Allen A.W."/>
            <person name="Alvarado L."/>
            <person name="Arachchi H.M."/>
            <person name="Berlin A.M."/>
            <person name="Chapman S.B."/>
            <person name="Gainer-Dewar J."/>
            <person name="Goldberg J."/>
            <person name="Griggs A."/>
            <person name="Gujja S."/>
            <person name="Hansen M."/>
            <person name="Howarth C."/>
            <person name="Imamovic A."/>
            <person name="Ireland A."/>
            <person name="Larimer J."/>
            <person name="McCowan C."/>
            <person name="Murphy C."/>
            <person name="Pearson M."/>
            <person name="Poon T.W."/>
            <person name="Priest M."/>
            <person name="Roberts A."/>
            <person name="Saif S."/>
            <person name="Shea T."/>
            <person name="Sisk P."/>
            <person name="Sykes S."/>
            <person name="Wortman J."/>
            <person name="Nusbaum C."/>
            <person name="Birren B."/>
        </authorList>
    </citation>
    <scope>NUCLEOTIDE SEQUENCE [LARGE SCALE GENOMIC DNA]</scope>
    <source>
        <strain evidence="1 2">ATCC 49903</strain>
    </source>
</reference>
<dbReference type="STRING" id="1140003.OMY_01404"/>
<organism evidence="1 2">
    <name type="scientific">Enterococcus sulfureus ATCC 49903</name>
    <dbReference type="NCBI Taxonomy" id="1140003"/>
    <lineage>
        <taxon>Bacteria</taxon>
        <taxon>Bacillati</taxon>
        <taxon>Bacillota</taxon>
        <taxon>Bacilli</taxon>
        <taxon>Lactobacillales</taxon>
        <taxon>Enterococcaceae</taxon>
        <taxon>Enterococcus</taxon>
    </lineage>
</organism>
<accession>S0NQI2</accession>